<feature type="region of interest" description="Disordered" evidence="1">
    <location>
        <begin position="113"/>
        <end position="143"/>
    </location>
</feature>
<evidence type="ECO:0008006" key="4">
    <source>
        <dbReference type="Google" id="ProtNLM"/>
    </source>
</evidence>
<dbReference type="OrthoDB" id="2995911at2759"/>
<reference evidence="3" key="1">
    <citation type="submission" date="2014-04" db="EMBL/GenBank/DDBJ databases">
        <title>Evolutionary Origins and Diversification of the Mycorrhizal Mutualists.</title>
        <authorList>
            <consortium name="DOE Joint Genome Institute"/>
            <consortium name="Mycorrhizal Genomics Consortium"/>
            <person name="Kohler A."/>
            <person name="Kuo A."/>
            <person name="Nagy L.G."/>
            <person name="Floudas D."/>
            <person name="Copeland A."/>
            <person name="Barry K.W."/>
            <person name="Cichocki N."/>
            <person name="Veneault-Fourrey C."/>
            <person name="LaButti K."/>
            <person name="Lindquist E.A."/>
            <person name="Lipzen A."/>
            <person name="Lundell T."/>
            <person name="Morin E."/>
            <person name="Murat C."/>
            <person name="Riley R."/>
            <person name="Ohm R."/>
            <person name="Sun H."/>
            <person name="Tunlid A."/>
            <person name="Henrissat B."/>
            <person name="Grigoriev I.V."/>
            <person name="Hibbett D.S."/>
            <person name="Martin F."/>
        </authorList>
    </citation>
    <scope>NUCLEOTIDE SEQUENCE [LARGE SCALE GENOMIC DNA]</scope>
    <source>
        <strain evidence="3">FD-334 SS-4</strain>
    </source>
</reference>
<dbReference type="OMA" id="INDSTDW"/>
<gene>
    <name evidence="2" type="ORF">HYPSUDRAFT_216867</name>
</gene>
<evidence type="ECO:0000256" key="1">
    <source>
        <dbReference type="SAM" id="MobiDB-lite"/>
    </source>
</evidence>
<organism evidence="2 3">
    <name type="scientific">Hypholoma sublateritium (strain FD-334 SS-4)</name>
    <dbReference type="NCBI Taxonomy" id="945553"/>
    <lineage>
        <taxon>Eukaryota</taxon>
        <taxon>Fungi</taxon>
        <taxon>Dikarya</taxon>
        <taxon>Basidiomycota</taxon>
        <taxon>Agaricomycotina</taxon>
        <taxon>Agaricomycetes</taxon>
        <taxon>Agaricomycetidae</taxon>
        <taxon>Agaricales</taxon>
        <taxon>Agaricineae</taxon>
        <taxon>Strophariaceae</taxon>
        <taxon>Hypholoma</taxon>
    </lineage>
</organism>
<protein>
    <recommendedName>
        <fullName evidence="4">F-box domain-containing protein</fullName>
    </recommendedName>
</protein>
<dbReference type="AlphaFoldDB" id="A0A0D2NVW0"/>
<accession>A0A0D2NVW0</accession>
<keyword evidence="3" id="KW-1185">Reference proteome</keyword>
<proteinExistence type="predicted"/>
<evidence type="ECO:0000313" key="2">
    <source>
        <dbReference type="EMBL" id="KJA20641.1"/>
    </source>
</evidence>
<evidence type="ECO:0000313" key="3">
    <source>
        <dbReference type="Proteomes" id="UP000054270"/>
    </source>
</evidence>
<dbReference type="Proteomes" id="UP000054270">
    <property type="component" value="Unassembled WGS sequence"/>
</dbReference>
<sequence>MPSLPDDVLRQLLQNAALSDKATAVNLALLSKSIQPWIEKIIYHEVVLSRESTAHAFLRTIHTSKTKSRDFYASHVKSLFLCPDLDPIDVVTLLSTCRGLDNLSYWPLIHTGNSSSHSPPTSGNWVRPDPWQRRTPTPPLHSHRRDARAQMSNFVNSVALHNMEHLSPRKLSLVLSETHPIATFRPTFDSPFYASATHLTIANGWEEWTAWAGGAISSFALPHLTHVKLDLSVGQAPPEDVSRSRARWLSTVTDGYSSAEESCPSDEEKEALSAWTRKIARVAESIADLLMHTPALETCVLVLRFDSNPARTARQISRLVSARISEYHRSGFVDLSVPPARGAADDPGFDARLVFAWEREPFRYSHAHSSHENAMWRSAENVVKTQRHMSGYTILNCDYLS</sequence>
<name>A0A0D2NVW0_HYPSF</name>
<feature type="compositionally biased region" description="Polar residues" evidence="1">
    <location>
        <begin position="113"/>
        <end position="124"/>
    </location>
</feature>
<dbReference type="EMBL" id="KN817565">
    <property type="protein sequence ID" value="KJA20641.1"/>
    <property type="molecule type" value="Genomic_DNA"/>
</dbReference>